<dbReference type="PRINTS" id="PR00368">
    <property type="entry name" value="FADPNR"/>
</dbReference>
<evidence type="ECO:0000256" key="9">
    <source>
        <dbReference type="ARBA" id="ARBA00023002"/>
    </source>
</evidence>
<dbReference type="Gene3D" id="3.90.700.10">
    <property type="entry name" value="Succinate dehydrogenase/fumarate reductase flavoprotein, catalytic domain"/>
    <property type="match status" value="1"/>
</dbReference>
<evidence type="ECO:0000256" key="10">
    <source>
        <dbReference type="ARBA" id="ARBA00029426"/>
    </source>
</evidence>
<dbReference type="Proteomes" id="UP001575652">
    <property type="component" value="Unassembled WGS sequence"/>
</dbReference>
<dbReference type="InterPro" id="IPR036188">
    <property type="entry name" value="FAD/NAD-bd_sf"/>
</dbReference>
<dbReference type="Gene3D" id="1.20.58.100">
    <property type="entry name" value="Fumarate reductase/succinate dehydrogenase flavoprotein-like, C-terminal domain"/>
    <property type="match status" value="1"/>
</dbReference>
<sequence>MTAPASLLVVGSGIAGLYAAVVAAERGHEVRLLTKDLLADSNTWYAQGGLSAVGPGGAAAGDTVDAHVEDTLRAGARLNDPRAVRALCGGAWAHVERLAALGAAFDADGRLPDRSPAFLLGLEGAHTHPRILRAGGDATGRAIARSLIAACRRLESEGRLAIDEESFVESLVLDAGRVTGARVLAGSRAPHARRTVGADAVLLATGGIGRLYPSTTNPAGATGDGAALAWEAGAVIADAEFVQFHPTLVPEGPFMVSEAVRGEGAVLLDGHGVRFMPAVHPDAELAPRDVVARAIHRARAETGAVYLDATAVERSRGAGFLARRFPAITARLAELGHDLAARPVPVAEAAHYWMGGVAADAFGRTTVPGLLAAGETACTGVHGANRLASNSLLEGLVYGWAAVQGLSAGTGSGTGSGTVPPGDEEAGEAGGPTAAHGLASVTGLDTAPGEQPADLAALHGVTGSALAVEREAGQLEVAAKQLAQWGAPPVGRAGHELANLLTLGRVVAAAALARTDSLGAHHRTDFPLPPAPWASPAHDHIPARPRFARRGLVKTGS</sequence>
<dbReference type="InterPro" id="IPR027477">
    <property type="entry name" value="Succ_DH/fumarate_Rdtase_cat_sf"/>
</dbReference>
<dbReference type="Pfam" id="PF02910">
    <property type="entry name" value="Succ_DH_flav_C"/>
    <property type="match status" value="1"/>
</dbReference>
<dbReference type="Gene3D" id="3.50.50.60">
    <property type="entry name" value="FAD/NAD(P)-binding domain"/>
    <property type="match status" value="1"/>
</dbReference>
<dbReference type="SUPFAM" id="SSF51905">
    <property type="entry name" value="FAD/NAD(P)-binding domain"/>
    <property type="match status" value="1"/>
</dbReference>
<comment type="pathway">
    <text evidence="2">Cofactor biosynthesis; NAD(+) biosynthesis; iminoaspartate from L-aspartate (oxidase route): step 1/1.</text>
</comment>
<keyword evidence="9" id="KW-0560">Oxidoreductase</keyword>
<evidence type="ECO:0000259" key="14">
    <source>
        <dbReference type="Pfam" id="PF00890"/>
    </source>
</evidence>
<protein>
    <recommendedName>
        <fullName evidence="5">L-aspartate oxidase</fullName>
        <ecNumber evidence="4">1.4.3.16</ecNumber>
    </recommendedName>
    <alternativeName>
        <fullName evidence="11">Quinolinate synthase B</fullName>
    </alternativeName>
</protein>
<keyword evidence="17" id="KW-1185">Reference proteome</keyword>
<dbReference type="EC" id="1.4.3.16" evidence="4"/>
<dbReference type="InterPro" id="IPR015939">
    <property type="entry name" value="Fum_Rdtase/Succ_DH_flav-like_C"/>
</dbReference>
<keyword evidence="7" id="KW-0662">Pyridine nucleotide biosynthesis</keyword>
<reference evidence="16 17" key="1">
    <citation type="submission" date="2024-09" db="EMBL/GenBank/DDBJ databases">
        <authorList>
            <person name="Salinas-Garcia M.A."/>
            <person name="Prieme A."/>
        </authorList>
    </citation>
    <scope>NUCLEOTIDE SEQUENCE [LARGE SCALE GENOMIC DNA]</scope>
    <source>
        <strain evidence="16 17">DSM 21081</strain>
    </source>
</reference>
<name>A0ABV4UIU2_9MICC</name>
<evidence type="ECO:0000256" key="7">
    <source>
        <dbReference type="ARBA" id="ARBA00022642"/>
    </source>
</evidence>
<evidence type="ECO:0000313" key="16">
    <source>
        <dbReference type="EMBL" id="MFB0833177.1"/>
    </source>
</evidence>
<gene>
    <name evidence="16" type="ORF">ACETWP_01130</name>
</gene>
<evidence type="ECO:0000256" key="8">
    <source>
        <dbReference type="ARBA" id="ARBA00022827"/>
    </source>
</evidence>
<dbReference type="InterPro" id="IPR005288">
    <property type="entry name" value="NadB"/>
</dbReference>
<evidence type="ECO:0000256" key="3">
    <source>
        <dbReference type="ARBA" id="ARBA00008562"/>
    </source>
</evidence>
<organism evidence="16 17">
    <name type="scientific">Arthrobacter halodurans</name>
    <dbReference type="NCBI Taxonomy" id="516699"/>
    <lineage>
        <taxon>Bacteria</taxon>
        <taxon>Bacillati</taxon>
        <taxon>Actinomycetota</taxon>
        <taxon>Actinomycetes</taxon>
        <taxon>Micrococcales</taxon>
        <taxon>Micrococcaceae</taxon>
        <taxon>Arthrobacter</taxon>
    </lineage>
</organism>
<accession>A0ABV4UIU2</accession>
<dbReference type="SUPFAM" id="SSF46977">
    <property type="entry name" value="Succinate dehydrogenase/fumarate reductase flavoprotein C-terminal domain"/>
    <property type="match status" value="1"/>
</dbReference>
<evidence type="ECO:0000256" key="6">
    <source>
        <dbReference type="ARBA" id="ARBA00022630"/>
    </source>
</evidence>
<feature type="domain" description="Fumarate reductase/succinate dehydrogenase flavoprotein-like C-terminal" evidence="15">
    <location>
        <begin position="495"/>
        <end position="527"/>
    </location>
</feature>
<proteinExistence type="inferred from homology"/>
<comment type="cofactor">
    <cofactor evidence="1">
        <name>FAD</name>
        <dbReference type="ChEBI" id="CHEBI:57692"/>
    </cofactor>
</comment>
<evidence type="ECO:0000256" key="2">
    <source>
        <dbReference type="ARBA" id="ARBA00004950"/>
    </source>
</evidence>
<keyword evidence="8" id="KW-0274">FAD</keyword>
<comment type="similarity">
    <text evidence="3">Belongs to the FAD-dependent oxidoreductase 2 family. NadB subfamily.</text>
</comment>
<comment type="caution">
    <text evidence="16">The sequence shown here is derived from an EMBL/GenBank/DDBJ whole genome shotgun (WGS) entry which is preliminary data.</text>
</comment>
<evidence type="ECO:0000256" key="13">
    <source>
        <dbReference type="SAM" id="MobiDB-lite"/>
    </source>
</evidence>
<dbReference type="InterPro" id="IPR037099">
    <property type="entry name" value="Fum_R/Succ_DH_flav-like_C_sf"/>
</dbReference>
<evidence type="ECO:0000256" key="11">
    <source>
        <dbReference type="ARBA" id="ARBA00030386"/>
    </source>
</evidence>
<evidence type="ECO:0000256" key="12">
    <source>
        <dbReference type="ARBA" id="ARBA00048305"/>
    </source>
</evidence>
<evidence type="ECO:0000256" key="4">
    <source>
        <dbReference type="ARBA" id="ARBA00012173"/>
    </source>
</evidence>
<feature type="region of interest" description="Disordered" evidence="13">
    <location>
        <begin position="411"/>
        <end position="451"/>
    </location>
</feature>
<dbReference type="RefSeq" id="WP_373970345.1">
    <property type="nucleotide sequence ID" value="NZ_JBHDLJ010000001.1"/>
</dbReference>
<comment type="function">
    <text evidence="10">Catalyzes the oxidation of L-aspartate to iminoaspartate, the first step in the de novo biosynthesis of NAD(+).</text>
</comment>
<evidence type="ECO:0000256" key="1">
    <source>
        <dbReference type="ARBA" id="ARBA00001974"/>
    </source>
</evidence>
<dbReference type="EMBL" id="JBHDLJ010000001">
    <property type="protein sequence ID" value="MFB0833177.1"/>
    <property type="molecule type" value="Genomic_DNA"/>
</dbReference>
<dbReference type="SUPFAM" id="SSF56425">
    <property type="entry name" value="Succinate dehydrogenase/fumarate reductase flavoprotein, catalytic domain"/>
    <property type="match status" value="1"/>
</dbReference>
<dbReference type="PANTHER" id="PTHR42716:SF2">
    <property type="entry name" value="L-ASPARTATE OXIDASE, CHLOROPLASTIC"/>
    <property type="match status" value="1"/>
</dbReference>
<evidence type="ECO:0000256" key="5">
    <source>
        <dbReference type="ARBA" id="ARBA00021901"/>
    </source>
</evidence>
<dbReference type="PANTHER" id="PTHR42716">
    <property type="entry name" value="L-ASPARTATE OXIDASE"/>
    <property type="match status" value="1"/>
</dbReference>
<keyword evidence="6" id="KW-0285">Flavoprotein</keyword>
<comment type="catalytic activity">
    <reaction evidence="12">
        <text>L-aspartate + O2 = iminosuccinate + H2O2</text>
        <dbReference type="Rhea" id="RHEA:25876"/>
        <dbReference type="ChEBI" id="CHEBI:15379"/>
        <dbReference type="ChEBI" id="CHEBI:16240"/>
        <dbReference type="ChEBI" id="CHEBI:29991"/>
        <dbReference type="ChEBI" id="CHEBI:77875"/>
        <dbReference type="EC" id="1.4.3.16"/>
    </reaction>
    <physiologicalReaction direction="left-to-right" evidence="12">
        <dbReference type="Rhea" id="RHEA:25877"/>
    </physiologicalReaction>
</comment>
<dbReference type="Pfam" id="PF00890">
    <property type="entry name" value="FAD_binding_2"/>
    <property type="match status" value="1"/>
</dbReference>
<feature type="domain" description="FAD-dependent oxidoreductase 2 FAD-binding" evidence="14">
    <location>
        <begin position="7"/>
        <end position="392"/>
    </location>
</feature>
<dbReference type="InterPro" id="IPR003953">
    <property type="entry name" value="FAD-dep_OxRdtase_2_FAD-bd"/>
</dbReference>
<evidence type="ECO:0000259" key="15">
    <source>
        <dbReference type="Pfam" id="PF02910"/>
    </source>
</evidence>
<evidence type="ECO:0000313" key="17">
    <source>
        <dbReference type="Proteomes" id="UP001575652"/>
    </source>
</evidence>